<dbReference type="InterPro" id="IPR036291">
    <property type="entry name" value="NAD(P)-bd_dom_sf"/>
</dbReference>
<dbReference type="EMBL" id="LR215973">
    <property type="protein sequence ID" value="VFA96959.1"/>
    <property type="molecule type" value="Genomic_DNA"/>
</dbReference>
<dbReference type="PROSITE" id="PS51201">
    <property type="entry name" value="RCK_N"/>
    <property type="match status" value="1"/>
</dbReference>
<feature type="domain" description="RCK N-terminal" evidence="1">
    <location>
        <begin position="14"/>
        <end position="131"/>
    </location>
</feature>
<dbReference type="PANTHER" id="PTHR43833">
    <property type="entry name" value="POTASSIUM CHANNEL PROTEIN 2-RELATED-RELATED"/>
    <property type="match status" value="1"/>
</dbReference>
<dbReference type="Pfam" id="PF02080">
    <property type="entry name" value="TrkA_C"/>
    <property type="match status" value="1"/>
</dbReference>
<dbReference type="Gene3D" id="3.30.70.1450">
    <property type="entry name" value="Regulator of K+ conductance, C-terminal domain"/>
    <property type="match status" value="1"/>
</dbReference>
<protein>
    <submittedName>
        <fullName evidence="3">Ktr system potassium uptake protein A</fullName>
    </submittedName>
</protein>
<sequence length="228" mass="24812">MARTPSNKAPKHTATRVVVIGLGRFGGSLARELVSLGSEVLAIDSDPRLVQQFSDELTHVAVADTTDRDALEQLGVRGFPHAVVGIGSDLEASILTTSLLVDFEIPRIWAKATSRQHGTILERIGAHRVVLPEFDMGERIAHLVTGRMLDYIEFDDNYAMVRTSAPTAVVGMTLTESGLRQHYNVTVVAIKRPGRQFTYATADTVIGAGDQLIVSGTVRCVEWFADLE</sequence>
<dbReference type="RefSeq" id="WP_232052039.1">
    <property type="nucleotide sequence ID" value="NZ_LR215973.1"/>
</dbReference>
<evidence type="ECO:0000259" key="1">
    <source>
        <dbReference type="PROSITE" id="PS51201"/>
    </source>
</evidence>
<name>A0A4U8VX11_9NOCA</name>
<evidence type="ECO:0000313" key="3">
    <source>
        <dbReference type="EMBL" id="VFA96959.1"/>
    </source>
</evidence>
<feature type="domain" description="RCK C-terminal" evidence="2">
    <location>
        <begin position="146"/>
        <end position="228"/>
    </location>
</feature>
<dbReference type="AlphaFoldDB" id="A0A4U8VX11"/>
<dbReference type="InterPro" id="IPR036721">
    <property type="entry name" value="RCK_C_sf"/>
</dbReference>
<dbReference type="SUPFAM" id="SSF116726">
    <property type="entry name" value="TrkA C-terminal domain-like"/>
    <property type="match status" value="1"/>
</dbReference>
<gene>
    <name evidence="3" type="primary">ktrA</name>
    <name evidence="3" type="ORF">NCTC10797_00714</name>
</gene>
<reference evidence="3 4" key="1">
    <citation type="submission" date="2019-02" db="EMBL/GenBank/DDBJ databases">
        <authorList>
            <consortium name="Pathogen Informatics"/>
        </authorList>
    </citation>
    <scope>NUCLEOTIDE SEQUENCE [LARGE SCALE GENOMIC DNA]</scope>
    <source>
        <strain evidence="3 4">3012STDY6756504</strain>
    </source>
</reference>
<dbReference type="PANTHER" id="PTHR43833:SF7">
    <property type="entry name" value="KTR SYSTEM POTASSIUM UPTAKE PROTEIN C"/>
    <property type="match status" value="1"/>
</dbReference>
<dbReference type="SUPFAM" id="SSF51735">
    <property type="entry name" value="NAD(P)-binding Rossmann-fold domains"/>
    <property type="match status" value="1"/>
</dbReference>
<dbReference type="Pfam" id="PF02254">
    <property type="entry name" value="TrkA_N"/>
    <property type="match status" value="1"/>
</dbReference>
<organism evidence="3 4">
    <name type="scientific">Nocardia cyriacigeorgica</name>
    <dbReference type="NCBI Taxonomy" id="135487"/>
    <lineage>
        <taxon>Bacteria</taxon>
        <taxon>Bacillati</taxon>
        <taxon>Actinomycetota</taxon>
        <taxon>Actinomycetes</taxon>
        <taxon>Mycobacteriales</taxon>
        <taxon>Nocardiaceae</taxon>
        <taxon>Nocardia</taxon>
    </lineage>
</organism>
<dbReference type="GO" id="GO:0008324">
    <property type="term" value="F:monoatomic cation transmembrane transporter activity"/>
    <property type="evidence" value="ECO:0007669"/>
    <property type="project" value="InterPro"/>
</dbReference>
<evidence type="ECO:0000313" key="4">
    <source>
        <dbReference type="Proteomes" id="UP000290439"/>
    </source>
</evidence>
<proteinExistence type="predicted"/>
<evidence type="ECO:0000259" key="2">
    <source>
        <dbReference type="PROSITE" id="PS51202"/>
    </source>
</evidence>
<dbReference type="InterPro" id="IPR003148">
    <property type="entry name" value="RCK_N"/>
</dbReference>
<accession>A0A4U8VX11</accession>
<dbReference type="Gene3D" id="3.40.50.720">
    <property type="entry name" value="NAD(P)-binding Rossmann-like Domain"/>
    <property type="match status" value="1"/>
</dbReference>
<dbReference type="Proteomes" id="UP000290439">
    <property type="component" value="Chromosome"/>
</dbReference>
<dbReference type="PROSITE" id="PS51202">
    <property type="entry name" value="RCK_C"/>
    <property type="match status" value="1"/>
</dbReference>
<dbReference type="InterPro" id="IPR006037">
    <property type="entry name" value="RCK_C"/>
</dbReference>
<dbReference type="InterPro" id="IPR050721">
    <property type="entry name" value="Trk_Ktr_HKT_K-transport"/>
</dbReference>
<dbReference type="GO" id="GO:0006813">
    <property type="term" value="P:potassium ion transport"/>
    <property type="evidence" value="ECO:0007669"/>
    <property type="project" value="InterPro"/>
</dbReference>